<keyword evidence="3" id="KW-1185">Reference proteome</keyword>
<comment type="caution">
    <text evidence="2">The sequence shown here is derived from an EMBL/GenBank/DDBJ whole genome shotgun (WGS) entry which is preliminary data.</text>
</comment>
<dbReference type="Proteomes" id="UP000886523">
    <property type="component" value="Unassembled WGS sequence"/>
</dbReference>
<evidence type="ECO:0000256" key="1">
    <source>
        <dbReference type="SAM" id="MobiDB-lite"/>
    </source>
</evidence>
<sequence length="383" mass="42738">MTDQGEKHMGHEIEYKIPFGGACKNVTIHSSLGWTSFKIHISDEMDASPNNLRLAYKISTETAQQAVHLLDNYAAYDRMVGDMLAMLDTEELKAKNGKGKKGMKHIFIQLLDLCEKEAKEPKKTAKKPALEKEPEDVTPGHFKHVAELQNAMPVKIILDMLVMFFTMAAGTATLLSPPAVLRLTDSDHTHMRLPPKTSQQRSQTNESCDSESWSAYPFPPYGMYPPGFPPPPYLPPPWSTMFPHLYGNFPVGSSIPGFPTPQSAPTAQGQTISASKPPHTCIENPVMDVPDHEIMNLVYPSLSEWLKGLDANRGEQLDPYSTYAECFASEGFKTIWDLTDTKFMTPTTMATLFNMKIGHAIVLQHLAVQEVECLQCSHKQKMQ</sequence>
<protein>
    <submittedName>
        <fullName evidence="2">Uncharacterized protein</fullName>
    </submittedName>
</protein>
<accession>A0A9P6AJC5</accession>
<dbReference type="AlphaFoldDB" id="A0A9P6AJC5"/>
<evidence type="ECO:0000313" key="3">
    <source>
        <dbReference type="Proteomes" id="UP000886523"/>
    </source>
</evidence>
<organism evidence="2 3">
    <name type="scientific">Hydnum rufescens UP504</name>
    <dbReference type="NCBI Taxonomy" id="1448309"/>
    <lineage>
        <taxon>Eukaryota</taxon>
        <taxon>Fungi</taxon>
        <taxon>Dikarya</taxon>
        <taxon>Basidiomycota</taxon>
        <taxon>Agaricomycotina</taxon>
        <taxon>Agaricomycetes</taxon>
        <taxon>Cantharellales</taxon>
        <taxon>Hydnaceae</taxon>
        <taxon>Hydnum</taxon>
    </lineage>
</organism>
<name>A0A9P6AJC5_9AGAM</name>
<evidence type="ECO:0000313" key="2">
    <source>
        <dbReference type="EMBL" id="KAF9506370.1"/>
    </source>
</evidence>
<dbReference type="EMBL" id="MU129113">
    <property type="protein sequence ID" value="KAF9506370.1"/>
    <property type="molecule type" value="Genomic_DNA"/>
</dbReference>
<proteinExistence type="predicted"/>
<dbReference type="OrthoDB" id="3027237at2759"/>
<feature type="compositionally biased region" description="Polar residues" evidence="1">
    <location>
        <begin position="196"/>
        <end position="211"/>
    </location>
</feature>
<feature type="region of interest" description="Disordered" evidence="1">
    <location>
        <begin position="189"/>
        <end position="211"/>
    </location>
</feature>
<gene>
    <name evidence="2" type="ORF">BS47DRAFT_1367434</name>
</gene>
<reference evidence="2" key="1">
    <citation type="journal article" date="2020" name="Nat. Commun.">
        <title>Large-scale genome sequencing of mycorrhizal fungi provides insights into the early evolution of symbiotic traits.</title>
        <authorList>
            <person name="Miyauchi S."/>
            <person name="Kiss E."/>
            <person name="Kuo A."/>
            <person name="Drula E."/>
            <person name="Kohler A."/>
            <person name="Sanchez-Garcia M."/>
            <person name="Morin E."/>
            <person name="Andreopoulos B."/>
            <person name="Barry K.W."/>
            <person name="Bonito G."/>
            <person name="Buee M."/>
            <person name="Carver A."/>
            <person name="Chen C."/>
            <person name="Cichocki N."/>
            <person name="Clum A."/>
            <person name="Culley D."/>
            <person name="Crous P.W."/>
            <person name="Fauchery L."/>
            <person name="Girlanda M."/>
            <person name="Hayes R.D."/>
            <person name="Keri Z."/>
            <person name="LaButti K."/>
            <person name="Lipzen A."/>
            <person name="Lombard V."/>
            <person name="Magnuson J."/>
            <person name="Maillard F."/>
            <person name="Murat C."/>
            <person name="Nolan M."/>
            <person name="Ohm R.A."/>
            <person name="Pangilinan J."/>
            <person name="Pereira M.F."/>
            <person name="Perotto S."/>
            <person name="Peter M."/>
            <person name="Pfister S."/>
            <person name="Riley R."/>
            <person name="Sitrit Y."/>
            <person name="Stielow J.B."/>
            <person name="Szollosi G."/>
            <person name="Zifcakova L."/>
            <person name="Stursova M."/>
            <person name="Spatafora J.W."/>
            <person name="Tedersoo L."/>
            <person name="Vaario L.M."/>
            <person name="Yamada A."/>
            <person name="Yan M."/>
            <person name="Wang P."/>
            <person name="Xu J."/>
            <person name="Bruns T."/>
            <person name="Baldrian P."/>
            <person name="Vilgalys R."/>
            <person name="Dunand C."/>
            <person name="Henrissat B."/>
            <person name="Grigoriev I.V."/>
            <person name="Hibbett D."/>
            <person name="Nagy L.G."/>
            <person name="Martin F.M."/>
        </authorList>
    </citation>
    <scope>NUCLEOTIDE SEQUENCE</scope>
    <source>
        <strain evidence="2">UP504</strain>
    </source>
</reference>